<dbReference type="CDD" id="cd02883">
    <property type="entry name" value="NUDIX_Hydrolase"/>
    <property type="match status" value="1"/>
</dbReference>
<dbReference type="EMBL" id="WHOD01000056">
    <property type="protein sequence ID" value="NOU94474.1"/>
    <property type="molecule type" value="Genomic_DNA"/>
</dbReference>
<dbReference type="AlphaFoldDB" id="A0A972GPH7"/>
<organism evidence="3 4">
    <name type="scientific">Paenibacillus foliorum</name>
    <dbReference type="NCBI Taxonomy" id="2654974"/>
    <lineage>
        <taxon>Bacteria</taxon>
        <taxon>Bacillati</taxon>
        <taxon>Bacillota</taxon>
        <taxon>Bacilli</taxon>
        <taxon>Bacillales</taxon>
        <taxon>Paenibacillaceae</taxon>
        <taxon>Paenibacillus</taxon>
    </lineage>
</organism>
<dbReference type="PROSITE" id="PS51462">
    <property type="entry name" value="NUDIX"/>
    <property type="match status" value="1"/>
</dbReference>
<reference evidence="3" key="1">
    <citation type="submission" date="2019-10" db="EMBL/GenBank/DDBJ databases">
        <title>Description of Paenibacillus glebae sp. nov.</title>
        <authorList>
            <person name="Carlier A."/>
            <person name="Qi S."/>
        </authorList>
    </citation>
    <scope>NUCLEOTIDE SEQUENCE</scope>
    <source>
        <strain evidence="3">LMG 31456</strain>
    </source>
</reference>
<protein>
    <submittedName>
        <fullName evidence="3">NUDIX domain-containing protein</fullName>
    </submittedName>
</protein>
<keyword evidence="4" id="KW-1185">Reference proteome</keyword>
<evidence type="ECO:0000313" key="3">
    <source>
        <dbReference type="EMBL" id="NOU94474.1"/>
    </source>
</evidence>
<dbReference type="InterPro" id="IPR015797">
    <property type="entry name" value="NUDIX_hydrolase-like_dom_sf"/>
</dbReference>
<dbReference type="InterPro" id="IPR020084">
    <property type="entry name" value="NUDIX_hydrolase_CS"/>
</dbReference>
<proteinExistence type="predicted"/>
<gene>
    <name evidence="3" type="ORF">GC093_14790</name>
</gene>
<feature type="domain" description="Nudix hydrolase" evidence="2">
    <location>
        <begin position="28"/>
        <end position="152"/>
    </location>
</feature>
<name>A0A972GPH7_9BACL</name>
<dbReference type="RefSeq" id="WP_171652690.1">
    <property type="nucleotide sequence ID" value="NZ_WHOD01000056.1"/>
</dbReference>
<evidence type="ECO:0000259" key="2">
    <source>
        <dbReference type="PROSITE" id="PS51462"/>
    </source>
</evidence>
<keyword evidence="1" id="KW-0378">Hydrolase</keyword>
<dbReference type="Proteomes" id="UP000641588">
    <property type="component" value="Unassembled WGS sequence"/>
</dbReference>
<dbReference type="Gene3D" id="3.90.79.10">
    <property type="entry name" value="Nucleoside Triphosphate Pyrophosphohydrolase"/>
    <property type="match status" value="1"/>
</dbReference>
<accession>A0A972GPH7</accession>
<comment type="caution">
    <text evidence="3">The sequence shown here is derived from an EMBL/GenBank/DDBJ whole genome shotgun (WGS) entry which is preliminary data.</text>
</comment>
<dbReference type="Pfam" id="PF00293">
    <property type="entry name" value="NUDIX"/>
    <property type="match status" value="1"/>
</dbReference>
<dbReference type="SUPFAM" id="SSF55811">
    <property type="entry name" value="Nudix"/>
    <property type="match status" value="1"/>
</dbReference>
<evidence type="ECO:0000256" key="1">
    <source>
        <dbReference type="ARBA" id="ARBA00022801"/>
    </source>
</evidence>
<dbReference type="GO" id="GO:0016787">
    <property type="term" value="F:hydrolase activity"/>
    <property type="evidence" value="ECO:0007669"/>
    <property type="project" value="UniProtKB-KW"/>
</dbReference>
<evidence type="ECO:0000313" key="4">
    <source>
        <dbReference type="Proteomes" id="UP000641588"/>
    </source>
</evidence>
<dbReference type="PROSITE" id="PS00893">
    <property type="entry name" value="NUDIX_BOX"/>
    <property type="match status" value="1"/>
</dbReference>
<dbReference type="InterPro" id="IPR000086">
    <property type="entry name" value="NUDIX_hydrolase_dom"/>
</dbReference>
<sequence>MTICINRRGDIFEQFIEVTEEQIDSCNLQYPLTHALVVARGANGFLLLYNTWKKHWELAGGILEEGESLRECALREMLEETNQIPSKIQFRGLMKFVLANGKIEYGGLYCGFIEVERPFEKNAEAQEIVFWDQAAPIGYIDEIDQELLNYYKEPSIPTVRS</sequence>